<dbReference type="EMBL" id="MU393498">
    <property type="protein sequence ID" value="KAI4863764.1"/>
    <property type="molecule type" value="Genomic_DNA"/>
</dbReference>
<sequence>MYGPSCRRLTLALTSRTRDRVGRRAKHSLSPWRNLSSLRLGRHDSKVIRTSPQRVQVRGKKTRSSMRLEDLPQGPIKTDQPLPPEPEPDDEGPAYPTVVQQARRNMQKFENCVLLTRVGGFYELYFAHAEEYGPLLNLKVAQKKTNAGPVPMAGFPFFQLERFLKILVVDLSCYVAVAEEFPNDPGDKVKSNGLMHDRRVTRVITPGTLIDENFIDPYANNYVLAVHVNHDHRSAAPGSGELDINSIDSGRLAELQASATPIGLAWIDISTGQFYTQSTTATSLGSILSRVGPREVVVDEVLESQRDHQLFSVLAEDKHLITFAPQGEHLPLSEWGSMLESDIPAQTAQSFTADEVQAGSLLLRYVGDRLQGLSMKLQPPLRYESMSVMAIDKSTMRALEIKQTIRDGAFRGSLLHAVRRTVTKGGARLLTAWLSAPSTNLETIKSRHDLVEYFIQQPDIRDDIVLLLRRSHDSQRLVQKFALGRGDPDDLVALANTIRATQDIVALLESAQDQGNSTTTTTPQPQSIPSPSSLGAACFTPPLSRIKLEEPTKLADLIKSSIDEEGLVQQHRAEDSEASQLMTLAEDVVAAEGTRGDAESVLPKSSATKRRKQQSASSSSSSTSIRDHYSGASDENAPFVMKPEASPALRALHDELATLLREKDALAETLRERFGGAASLTLRWTPNLGHVCHVKGARDLRKVGESGVGASNSNSNSNTTTTTTTTTVVSSSRSTRAFHVPEWSRLGQRLRQARFEVGAEEQRLFAALRARVVADLVKLRRNARVLGELDVAASSARLAAELGWTRPLLHDGGGDTTTTAAITSATNTTTTNNTQQHVIIGGRHPTVEGGLREQGRTFTKNDCVLSGTGTGTGTAAGGSGRLWLITGPNMGGKSTYLRQNALISVLAQAGCYVPADHASLGVVDAVFSRVGSADNLYADQSTFMVEMLETAHILRAATPRSLVVMDEIGRGTTPQDGAAVAFAALHHLVTVNRCRALFATHFHGLADLAAGRRMLVAQGGAVEMYCTDVEEVRGGGFVYVHKLRKGINRQSHALKVARLANMPEAAITVAKEVLERDSSHDHHENSGTSLQNDTHTEQQSASAG</sequence>
<evidence type="ECO:0000313" key="2">
    <source>
        <dbReference type="Proteomes" id="UP001497700"/>
    </source>
</evidence>
<organism evidence="1 2">
    <name type="scientific">Hypoxylon rubiginosum</name>
    <dbReference type="NCBI Taxonomy" id="110542"/>
    <lineage>
        <taxon>Eukaryota</taxon>
        <taxon>Fungi</taxon>
        <taxon>Dikarya</taxon>
        <taxon>Ascomycota</taxon>
        <taxon>Pezizomycotina</taxon>
        <taxon>Sordariomycetes</taxon>
        <taxon>Xylariomycetidae</taxon>
        <taxon>Xylariales</taxon>
        <taxon>Hypoxylaceae</taxon>
        <taxon>Hypoxylon</taxon>
    </lineage>
</organism>
<protein>
    <submittedName>
        <fullName evidence="1">Muts domain V-domain-containing protein</fullName>
    </submittedName>
</protein>
<gene>
    <name evidence="1" type="ORF">F4820DRAFT_471223</name>
</gene>
<keyword evidence="2" id="KW-1185">Reference proteome</keyword>
<reference evidence="1 2" key="1">
    <citation type="journal article" date="2022" name="New Phytol.">
        <title>Ecological generalism drives hyperdiversity of secondary metabolite gene clusters in xylarialean endophytes.</title>
        <authorList>
            <person name="Franco M.E.E."/>
            <person name="Wisecaver J.H."/>
            <person name="Arnold A.E."/>
            <person name="Ju Y.M."/>
            <person name="Slot J.C."/>
            <person name="Ahrendt S."/>
            <person name="Moore L.P."/>
            <person name="Eastman K.E."/>
            <person name="Scott K."/>
            <person name="Konkel Z."/>
            <person name="Mondo S.J."/>
            <person name="Kuo A."/>
            <person name="Hayes R.D."/>
            <person name="Haridas S."/>
            <person name="Andreopoulos B."/>
            <person name="Riley R."/>
            <person name="LaButti K."/>
            <person name="Pangilinan J."/>
            <person name="Lipzen A."/>
            <person name="Amirebrahimi M."/>
            <person name="Yan J."/>
            <person name="Adam C."/>
            <person name="Keymanesh K."/>
            <person name="Ng V."/>
            <person name="Louie K."/>
            <person name="Northen T."/>
            <person name="Drula E."/>
            <person name="Henrissat B."/>
            <person name="Hsieh H.M."/>
            <person name="Youens-Clark K."/>
            <person name="Lutzoni F."/>
            <person name="Miadlikowska J."/>
            <person name="Eastwood D.C."/>
            <person name="Hamelin R.C."/>
            <person name="Grigoriev I.V."/>
            <person name="U'Ren J.M."/>
        </authorList>
    </citation>
    <scope>NUCLEOTIDE SEQUENCE [LARGE SCALE GENOMIC DNA]</scope>
    <source>
        <strain evidence="1 2">CBS 119005</strain>
    </source>
</reference>
<dbReference type="Proteomes" id="UP001497700">
    <property type="component" value="Unassembled WGS sequence"/>
</dbReference>
<evidence type="ECO:0000313" key="1">
    <source>
        <dbReference type="EMBL" id="KAI4863764.1"/>
    </source>
</evidence>
<accession>A0ACB9YWN5</accession>
<proteinExistence type="predicted"/>
<comment type="caution">
    <text evidence="1">The sequence shown here is derived from an EMBL/GenBank/DDBJ whole genome shotgun (WGS) entry which is preliminary data.</text>
</comment>
<name>A0ACB9YWN5_9PEZI</name>